<dbReference type="GeneID" id="60369955"/>
<accession>A0A016ARP4</accession>
<sequence length="261" mass="29190">MKKSILFICLLTLASTLAKVQAQEERNHGIIWSSLHGLEYGVKAGFNIGGTSPLPLPQEIRAITGYSPNVCFAIEGNVTKWFDKDKKWGMILGLRLENKGMETKARVKNYGMEIIGDGGEHLAGNWTGKVKTKFKASYFSIPILAAYQLSPRVRLSAGPYVSFMTSGDFNGYVSDGYLRKGDPTGTKVEFKDGNTAPYDFSKDLRSFQWGMQAGAEWKAFKHLTVHADLEWGLNDIFKKEFKTITFNMYPIYLNAGFGYAF</sequence>
<reference evidence="3 4" key="1">
    <citation type="submission" date="2014-02" db="EMBL/GenBank/DDBJ databases">
        <authorList>
            <person name="Sears C."/>
            <person name="Carroll K."/>
            <person name="Sack B.R."/>
            <person name="Qadri F."/>
            <person name="Myers L.L."/>
            <person name="Chung G.-T."/>
            <person name="Escheverria P."/>
            <person name="Fraser C.M."/>
            <person name="Sadzewicz L."/>
            <person name="Shefchek K.A."/>
            <person name="Tallon L."/>
            <person name="Das S.P."/>
            <person name="Daugherty S."/>
            <person name="Mongodin E.F."/>
        </authorList>
    </citation>
    <scope>NUCLEOTIDE SEQUENCE [LARGE SCALE GENOMIC DNA]</scope>
    <source>
        <strain evidence="3 4">3976T8</strain>
    </source>
</reference>
<dbReference type="SUPFAM" id="SSF56925">
    <property type="entry name" value="OMPA-like"/>
    <property type="match status" value="1"/>
</dbReference>
<evidence type="ECO:0000259" key="2">
    <source>
        <dbReference type="Pfam" id="PF13568"/>
    </source>
</evidence>
<proteinExistence type="predicted"/>
<dbReference type="Proteomes" id="UP000020938">
    <property type="component" value="Unassembled WGS sequence"/>
</dbReference>
<feature type="chain" id="PRO_5001480877" evidence="1">
    <location>
        <begin position="19"/>
        <end position="261"/>
    </location>
</feature>
<evidence type="ECO:0000256" key="1">
    <source>
        <dbReference type="SAM" id="SignalP"/>
    </source>
</evidence>
<dbReference type="AlphaFoldDB" id="A0A016ARP4"/>
<dbReference type="Pfam" id="PF13568">
    <property type="entry name" value="OMP_b-brl_2"/>
    <property type="match status" value="1"/>
</dbReference>
<comment type="caution">
    <text evidence="3">The sequence shown here is derived from an EMBL/GenBank/DDBJ whole genome shotgun (WGS) entry which is preliminary data.</text>
</comment>
<dbReference type="InterPro" id="IPR011250">
    <property type="entry name" value="OMP/PagP_B-barrel"/>
</dbReference>
<feature type="signal peptide" evidence="1">
    <location>
        <begin position="1"/>
        <end position="18"/>
    </location>
</feature>
<name>A0A016ARP4_BACFG</name>
<dbReference type="InterPro" id="IPR025665">
    <property type="entry name" value="Beta-barrel_OMP_2"/>
</dbReference>
<evidence type="ECO:0000313" key="3">
    <source>
        <dbReference type="EMBL" id="EXZ71803.1"/>
    </source>
</evidence>
<dbReference type="RefSeq" id="WP_009292612.1">
    <property type="nucleotide sequence ID" value="NZ_JGDS01000063.1"/>
</dbReference>
<protein>
    <submittedName>
        <fullName evidence="3">Outer membrane beta-barrel domain protein</fullName>
    </submittedName>
</protein>
<dbReference type="EMBL" id="JGDS01000063">
    <property type="protein sequence ID" value="EXZ71803.1"/>
    <property type="molecule type" value="Genomic_DNA"/>
</dbReference>
<organism evidence="3 4">
    <name type="scientific">Bacteroides fragilis str. 3976T8</name>
    <dbReference type="NCBI Taxonomy" id="1339314"/>
    <lineage>
        <taxon>Bacteria</taxon>
        <taxon>Pseudomonadati</taxon>
        <taxon>Bacteroidota</taxon>
        <taxon>Bacteroidia</taxon>
        <taxon>Bacteroidales</taxon>
        <taxon>Bacteroidaceae</taxon>
        <taxon>Bacteroides</taxon>
    </lineage>
</organism>
<keyword evidence="1" id="KW-0732">Signal</keyword>
<dbReference type="PATRIC" id="fig|1339314.3.peg.4004"/>
<evidence type="ECO:0000313" key="4">
    <source>
        <dbReference type="Proteomes" id="UP000020938"/>
    </source>
</evidence>
<gene>
    <name evidence="3" type="ORF">M123_3852</name>
</gene>
<feature type="domain" description="Outer membrane protein beta-barrel" evidence="2">
    <location>
        <begin position="21"/>
        <end position="237"/>
    </location>
</feature>